<dbReference type="AlphaFoldDB" id="A0A5J4PHP0"/>
<organism evidence="1">
    <name type="scientific">termite gut metagenome</name>
    <dbReference type="NCBI Taxonomy" id="433724"/>
    <lineage>
        <taxon>unclassified sequences</taxon>
        <taxon>metagenomes</taxon>
        <taxon>organismal metagenomes</taxon>
    </lineage>
</organism>
<accession>A0A5J4PHP0</accession>
<dbReference type="EMBL" id="SNRY01004740">
    <property type="protein sequence ID" value="KAA6316830.1"/>
    <property type="molecule type" value="Genomic_DNA"/>
</dbReference>
<evidence type="ECO:0000313" key="1">
    <source>
        <dbReference type="EMBL" id="KAA6308378.1"/>
    </source>
</evidence>
<dbReference type="EMBL" id="SNRY01008520">
    <property type="protein sequence ID" value="KAA6308378.1"/>
    <property type="molecule type" value="Genomic_DNA"/>
</dbReference>
<sequence>YFKDKEEIIKDNPILYDLFNKVKPDDNPILIVYEFN</sequence>
<evidence type="ECO:0000313" key="2">
    <source>
        <dbReference type="EMBL" id="KAA6316830.1"/>
    </source>
</evidence>
<proteinExistence type="predicted"/>
<reference evidence="1" key="1">
    <citation type="submission" date="2019-03" db="EMBL/GenBank/DDBJ databases">
        <title>Single cell metagenomics reveals metabolic interactions within the superorganism composed of flagellate Streblomastix strix and complex community of Bacteroidetes bacteria on its surface.</title>
        <authorList>
            <person name="Treitli S.C."/>
            <person name="Kolisko M."/>
            <person name="Husnik F."/>
            <person name="Keeling P."/>
            <person name="Hampl V."/>
        </authorList>
    </citation>
    <scope>NUCLEOTIDE SEQUENCE</scope>
    <source>
        <strain evidence="1">STM</strain>
    </source>
</reference>
<protein>
    <submittedName>
        <fullName evidence="1">Uncharacterized protein</fullName>
    </submittedName>
</protein>
<name>A0A5J4PHP0_9ZZZZ</name>
<feature type="non-terminal residue" evidence="1">
    <location>
        <position position="1"/>
    </location>
</feature>
<comment type="caution">
    <text evidence="1">The sequence shown here is derived from an EMBL/GenBank/DDBJ whole genome shotgun (WGS) entry which is preliminary data.</text>
</comment>
<gene>
    <name evidence="2" type="ORF">EZS27_032917</name>
    <name evidence="1" type="ORF">EZS27_039943</name>
</gene>